<comment type="pathway">
    <text evidence="1">Amino-acid biosynthesis; L-methionine biosynthesis via salvage pathway; S-methyl-5-thio-alpha-D-ribose 1-phosphate from S-methyl-5'-thioadenosine (hydrolase route): step 1/2.</text>
</comment>
<accession>A0ABX0QLZ7</accession>
<dbReference type="NCBIfam" id="NF004079">
    <property type="entry name" value="PRK05584.1"/>
    <property type="match status" value="1"/>
</dbReference>
<dbReference type="GO" id="GO:0008782">
    <property type="term" value="F:adenosylhomocysteine nucleosidase activity"/>
    <property type="evidence" value="ECO:0007669"/>
    <property type="project" value="UniProtKB-EC"/>
</dbReference>
<evidence type="ECO:0000256" key="2">
    <source>
        <dbReference type="ARBA" id="ARBA00011974"/>
    </source>
</evidence>
<keyword evidence="3" id="KW-0028">Amino-acid biosynthesis</keyword>
<evidence type="ECO:0000256" key="5">
    <source>
        <dbReference type="ARBA" id="ARBA00023167"/>
    </source>
</evidence>
<protein>
    <recommendedName>
        <fullName evidence="2">adenosylhomocysteine nucleosidase</fullName>
        <ecNumber evidence="2">3.2.2.9</ecNumber>
    </recommendedName>
</protein>
<keyword evidence="5" id="KW-0486">Methionine biosynthesis</keyword>
<organism evidence="7 8">
    <name type="scientific">Fibrivirga algicola</name>
    <dbReference type="NCBI Taxonomy" id="2950420"/>
    <lineage>
        <taxon>Bacteria</taxon>
        <taxon>Pseudomonadati</taxon>
        <taxon>Bacteroidota</taxon>
        <taxon>Cytophagia</taxon>
        <taxon>Cytophagales</taxon>
        <taxon>Spirosomataceae</taxon>
        <taxon>Fibrivirga</taxon>
    </lineage>
</organism>
<keyword evidence="8" id="KW-1185">Reference proteome</keyword>
<dbReference type="Proteomes" id="UP000606008">
    <property type="component" value="Unassembled WGS sequence"/>
</dbReference>
<dbReference type="Gene3D" id="3.40.50.1580">
    <property type="entry name" value="Nucleoside phosphorylase domain"/>
    <property type="match status" value="1"/>
</dbReference>
<name>A0ABX0QLZ7_9BACT</name>
<evidence type="ECO:0000256" key="3">
    <source>
        <dbReference type="ARBA" id="ARBA00022605"/>
    </source>
</evidence>
<evidence type="ECO:0000313" key="7">
    <source>
        <dbReference type="EMBL" id="NID11159.1"/>
    </source>
</evidence>
<gene>
    <name evidence="7" type="ORF">F7231_13340</name>
</gene>
<dbReference type="PANTHER" id="PTHR46832">
    <property type="entry name" value="5'-METHYLTHIOADENOSINE/S-ADENOSYLHOMOCYSTEINE NUCLEOSIDASE"/>
    <property type="match status" value="1"/>
</dbReference>
<dbReference type="CDD" id="cd09008">
    <property type="entry name" value="MTAN"/>
    <property type="match status" value="1"/>
</dbReference>
<dbReference type="EMBL" id="WAEL01000004">
    <property type="protein sequence ID" value="NID11159.1"/>
    <property type="molecule type" value="Genomic_DNA"/>
</dbReference>
<dbReference type="InterPro" id="IPR010049">
    <property type="entry name" value="MTA_SAH_Nsdase"/>
</dbReference>
<dbReference type="InterPro" id="IPR035994">
    <property type="entry name" value="Nucleoside_phosphorylase_sf"/>
</dbReference>
<feature type="domain" description="Nucleoside phosphorylase" evidence="6">
    <location>
        <begin position="12"/>
        <end position="251"/>
    </location>
</feature>
<sequence>MQSNKNFSSITALLGAFGEEVKLIEESLQDADVVDLNGHRFVTGTLGTQRVVVTLTGIGKVNAAMTTAFVIAHFRPQRVIFTGIAGGVRTDLEPGDLVIGGEVGFHDVHSVTLTMEPTRQSMHPVSYALNPLYFPADPALLSLAQETAQTINFDQVHGSTRAPSITVGRILTGDEFVHSAARANALRTEHGADAIEMEGAAVAQVCYQQNIPCLVIRSLSDRADSHAVIDLLDFLSTAARNSAKLVTSVVRAM</sequence>
<comment type="caution">
    <text evidence="7">The sequence shown here is derived from an EMBL/GenBank/DDBJ whole genome shotgun (WGS) entry which is preliminary data.</text>
</comment>
<reference evidence="7" key="1">
    <citation type="submission" date="2024-05" db="EMBL/GenBank/DDBJ databases">
        <authorList>
            <person name="Jung D.-H."/>
        </authorList>
    </citation>
    <scope>NUCLEOTIDE SEQUENCE</scope>
    <source>
        <strain evidence="7">JA-25</strain>
    </source>
</reference>
<dbReference type="InterPro" id="IPR000845">
    <property type="entry name" value="Nucleoside_phosphorylase_d"/>
</dbReference>
<dbReference type="PANTHER" id="PTHR46832:SF1">
    <property type="entry name" value="5'-METHYLTHIOADENOSINE_S-ADENOSYLHOMOCYSTEINE NUCLEOSIDASE"/>
    <property type="match status" value="1"/>
</dbReference>
<keyword evidence="7" id="KW-0326">Glycosidase</keyword>
<evidence type="ECO:0000259" key="6">
    <source>
        <dbReference type="Pfam" id="PF01048"/>
    </source>
</evidence>
<proteinExistence type="predicted"/>
<keyword evidence="4 7" id="KW-0378">Hydrolase</keyword>
<dbReference type="NCBIfam" id="TIGR01704">
    <property type="entry name" value="MTA_SAH-Nsdase"/>
    <property type="match status" value="1"/>
</dbReference>
<dbReference type="EC" id="3.2.2.9" evidence="2"/>
<dbReference type="Pfam" id="PF01048">
    <property type="entry name" value="PNP_UDP_1"/>
    <property type="match status" value="1"/>
</dbReference>
<dbReference type="RefSeq" id="WP_166692242.1">
    <property type="nucleotide sequence ID" value="NZ_WAEL01000004.1"/>
</dbReference>
<dbReference type="SUPFAM" id="SSF53167">
    <property type="entry name" value="Purine and uridine phosphorylases"/>
    <property type="match status" value="1"/>
</dbReference>
<evidence type="ECO:0000256" key="4">
    <source>
        <dbReference type="ARBA" id="ARBA00022801"/>
    </source>
</evidence>
<evidence type="ECO:0000313" key="8">
    <source>
        <dbReference type="Proteomes" id="UP000606008"/>
    </source>
</evidence>
<evidence type="ECO:0000256" key="1">
    <source>
        <dbReference type="ARBA" id="ARBA00004945"/>
    </source>
</evidence>